<feature type="region of interest" description="Disordered" evidence="3">
    <location>
        <begin position="1146"/>
        <end position="1196"/>
    </location>
</feature>
<keyword evidence="1" id="KW-0479">Metal-binding</keyword>
<dbReference type="EMBL" id="BQNB010011976">
    <property type="protein sequence ID" value="GJS97600.1"/>
    <property type="molecule type" value="Genomic_DNA"/>
</dbReference>
<feature type="coiled-coil region" evidence="2">
    <location>
        <begin position="278"/>
        <end position="305"/>
    </location>
</feature>
<dbReference type="Proteomes" id="UP001151760">
    <property type="component" value="Unassembled WGS sequence"/>
</dbReference>
<dbReference type="InterPro" id="IPR039537">
    <property type="entry name" value="Retrotran_Ty1/copia-like"/>
</dbReference>
<evidence type="ECO:0000256" key="1">
    <source>
        <dbReference type="PROSITE-ProRule" id="PRU00047"/>
    </source>
</evidence>
<feature type="compositionally biased region" description="Polar residues" evidence="3">
    <location>
        <begin position="26"/>
        <end position="43"/>
    </location>
</feature>
<dbReference type="SUPFAM" id="SSF57756">
    <property type="entry name" value="Retrovirus zinc finger-like domains"/>
    <property type="match status" value="1"/>
</dbReference>
<dbReference type="PANTHER" id="PTHR42648">
    <property type="entry name" value="TRANSPOSASE, PUTATIVE-RELATED"/>
    <property type="match status" value="1"/>
</dbReference>
<dbReference type="InterPro" id="IPR001878">
    <property type="entry name" value="Znf_CCHC"/>
</dbReference>
<dbReference type="PROSITE" id="PS50158">
    <property type="entry name" value="ZF_CCHC"/>
    <property type="match status" value="1"/>
</dbReference>
<keyword evidence="2" id="KW-0175">Coiled coil</keyword>
<organism evidence="5 6">
    <name type="scientific">Tanacetum coccineum</name>
    <dbReference type="NCBI Taxonomy" id="301880"/>
    <lineage>
        <taxon>Eukaryota</taxon>
        <taxon>Viridiplantae</taxon>
        <taxon>Streptophyta</taxon>
        <taxon>Embryophyta</taxon>
        <taxon>Tracheophyta</taxon>
        <taxon>Spermatophyta</taxon>
        <taxon>Magnoliopsida</taxon>
        <taxon>eudicotyledons</taxon>
        <taxon>Gunneridae</taxon>
        <taxon>Pentapetalae</taxon>
        <taxon>asterids</taxon>
        <taxon>campanulids</taxon>
        <taxon>Asterales</taxon>
        <taxon>Asteraceae</taxon>
        <taxon>Asteroideae</taxon>
        <taxon>Anthemideae</taxon>
        <taxon>Anthemidinae</taxon>
        <taxon>Tanacetum</taxon>
    </lineage>
</organism>
<keyword evidence="6" id="KW-1185">Reference proteome</keyword>
<evidence type="ECO:0000256" key="2">
    <source>
        <dbReference type="SAM" id="Coils"/>
    </source>
</evidence>
<proteinExistence type="predicted"/>
<feature type="compositionally biased region" description="Polar residues" evidence="3">
    <location>
        <begin position="1"/>
        <end position="13"/>
    </location>
</feature>
<feature type="domain" description="CCHC-type" evidence="4">
    <location>
        <begin position="163"/>
        <end position="177"/>
    </location>
</feature>
<gene>
    <name evidence="5" type="ORF">Tco_0804568</name>
</gene>
<feature type="region of interest" description="Disordered" evidence="3">
    <location>
        <begin position="813"/>
        <end position="843"/>
    </location>
</feature>
<dbReference type="InterPro" id="IPR036397">
    <property type="entry name" value="RNaseH_sf"/>
</dbReference>
<accession>A0ABQ5A8Y9</accession>
<dbReference type="Gene3D" id="4.10.60.10">
    <property type="entry name" value="Zinc finger, CCHC-type"/>
    <property type="match status" value="1"/>
</dbReference>
<protein>
    <submittedName>
        <fullName evidence="5">Ribonuclease H-like domain-containing protein</fullName>
    </submittedName>
</protein>
<feature type="compositionally biased region" description="Polar residues" evidence="3">
    <location>
        <begin position="826"/>
        <end position="835"/>
    </location>
</feature>
<sequence>MDPYVTSTPNSTKLPILNTEFGDSYRSPTQDKSVSGEATPSSRSKGRIMAVTAEDMQKRRNDVKARTTLMLALPDEHQLRFSKYEIAKELWEAILRTFGGNEATKKTKKNLSDWIDDIERWTSMELWLLLLYEGLIGFWKKTGKKITIQGSDVAGFDKSKVECFNCHKLGHFARECRALRSQDRSRRESYKKEPKVEEPSHKAMMAIDGIGWDWSFMDEENEALENQALVAEEVVPTEFALMAMSSSSSNNEVEARLVEFKINESKFCEKIRVLERDLELKDYKIENLAIELEEVKKERDGIDSKLEKFVNSSKDLDQTLESQKLGKDKKGVGFDEYRAVPPPPAQVYSPPMPDFSWTGLPEFSDNTVTDYTRPTPSVDVTNDVRSKLDRNNLTVCEHRGTSSNVVSKPIINFVKESGCPNVIKINNIENARKPTAKYDELYRNITQSSNVRSNNFGPLITEDWDSEDESDTESTPIESISQQLLLLRETREKLLRPQLVGFGNLSKHLVKVQMSMVVSVTFNIKYHTLTNKATQDSGCSRHMTGNISYLSDYEPYDRRYVSFGYGGGKIFRKGTIKTVLGRDFKLEDDRHVLLRTPRQQNMYAVDLKDIVPHKNLTCLITKASVNESMLRHRRLDVIMENGVAKRRNRTLIEAARTMLADAKLPVTFWAEAVITACYVQNRVLVSKLLNKTPYELFNGRAPAIGFLRPFGCHVMILNTLDHLGKFDAKGDEVVGAGTFFLLTFQATKEGCKASCIRKKRIVLFRFMLFQNWFHEAQMITTNDAAKKSGGILIDSPQKEQEEVHTDKYVSEQVENEVNEEVPESSGISFPTASSKESSKLTSTPTVETIVPTISTPVPTVIKSRGGLRYSEPPSISNVVSSENRVEDFFGDSTHATRLNEVEDDLSNMETTIQSKNVDEQRFLATIHQKTDPDLLQLCLFSAFLSQEEPKKIYEALKDSSWVEAMQEEFLQFQILDVWVWLTVKRGETYWDKWVLKNKKDKKGIVIRNKAKDWWLKDILCNLLDNGFQNREFEALMHDKFKMSAMGELSFFLGLQVLQKKDVTFLSQDKYVGDILKKFGFSDLRYLKGHPKLGLLYPKESSFDLVAYSDSDYGGASQDRKSTTWGWSFFGMEVNLLACGLPEGGLPGGELPSGELPGGELPGGELPGGELPGGELPGGGFPGGGFPGGGLPKQVAV</sequence>
<name>A0ABQ5A8Y9_9ASTR</name>
<dbReference type="Pfam" id="PF00098">
    <property type="entry name" value="zf-CCHC"/>
    <property type="match status" value="1"/>
</dbReference>
<evidence type="ECO:0000313" key="6">
    <source>
        <dbReference type="Proteomes" id="UP001151760"/>
    </source>
</evidence>
<feature type="region of interest" description="Disordered" evidence="3">
    <location>
        <begin position="1"/>
        <end position="46"/>
    </location>
</feature>
<keyword evidence="1" id="KW-0862">Zinc</keyword>
<evidence type="ECO:0000313" key="5">
    <source>
        <dbReference type="EMBL" id="GJS97600.1"/>
    </source>
</evidence>
<dbReference type="SMART" id="SM00343">
    <property type="entry name" value="ZnF_C2HC"/>
    <property type="match status" value="1"/>
</dbReference>
<reference evidence="5" key="1">
    <citation type="journal article" date="2022" name="Int. J. Mol. Sci.">
        <title>Draft Genome of Tanacetum Coccineum: Genomic Comparison of Closely Related Tanacetum-Family Plants.</title>
        <authorList>
            <person name="Yamashiro T."/>
            <person name="Shiraishi A."/>
            <person name="Nakayama K."/>
            <person name="Satake H."/>
        </authorList>
    </citation>
    <scope>NUCLEOTIDE SEQUENCE</scope>
</reference>
<dbReference type="InterPro" id="IPR012337">
    <property type="entry name" value="RNaseH-like_sf"/>
</dbReference>
<evidence type="ECO:0000256" key="3">
    <source>
        <dbReference type="SAM" id="MobiDB-lite"/>
    </source>
</evidence>
<dbReference type="InterPro" id="IPR036875">
    <property type="entry name" value="Znf_CCHC_sf"/>
</dbReference>
<feature type="compositionally biased region" description="Acidic residues" evidence="3">
    <location>
        <begin position="813"/>
        <end position="822"/>
    </location>
</feature>
<reference evidence="5" key="2">
    <citation type="submission" date="2022-01" db="EMBL/GenBank/DDBJ databases">
        <authorList>
            <person name="Yamashiro T."/>
            <person name="Shiraishi A."/>
            <person name="Satake H."/>
            <person name="Nakayama K."/>
        </authorList>
    </citation>
    <scope>NUCLEOTIDE SEQUENCE</scope>
</reference>
<keyword evidence="1" id="KW-0863">Zinc-finger</keyword>
<dbReference type="SUPFAM" id="SSF53098">
    <property type="entry name" value="Ribonuclease H-like"/>
    <property type="match status" value="1"/>
</dbReference>
<evidence type="ECO:0000259" key="4">
    <source>
        <dbReference type="PROSITE" id="PS50158"/>
    </source>
</evidence>
<dbReference type="Gene3D" id="3.30.420.10">
    <property type="entry name" value="Ribonuclease H-like superfamily/Ribonuclease H"/>
    <property type="match status" value="1"/>
</dbReference>
<dbReference type="PANTHER" id="PTHR42648:SF32">
    <property type="entry name" value="RIBONUCLEASE H-LIKE DOMAIN, GAG-PRE-INTEGRASE DOMAIN PROTEIN-RELATED"/>
    <property type="match status" value="1"/>
</dbReference>
<feature type="compositionally biased region" description="Gly residues" evidence="3">
    <location>
        <begin position="1155"/>
        <end position="1190"/>
    </location>
</feature>
<comment type="caution">
    <text evidence="5">The sequence shown here is derived from an EMBL/GenBank/DDBJ whole genome shotgun (WGS) entry which is preliminary data.</text>
</comment>